<dbReference type="Gene3D" id="3.40.50.10840">
    <property type="entry name" value="Putative sugar-binding, N-terminal domain"/>
    <property type="match status" value="1"/>
</dbReference>
<gene>
    <name evidence="15" type="ORF">J2782_003943</name>
</gene>
<evidence type="ECO:0000256" key="11">
    <source>
        <dbReference type="ARBA" id="ARBA00039461"/>
    </source>
</evidence>
<feature type="domain" description="Four-carbon acid sugar kinase nucleotide binding" evidence="14">
    <location>
        <begin position="258"/>
        <end position="413"/>
    </location>
</feature>
<protein>
    <recommendedName>
        <fullName evidence="11">3-oxo-tetronate kinase</fullName>
        <ecNumber evidence="10">2.7.1.217</ecNumber>
    </recommendedName>
    <alternativeName>
        <fullName evidence="12">3-dehydrotetronate 4-kinase</fullName>
    </alternativeName>
</protein>
<dbReference type="RefSeq" id="WP_310015548.1">
    <property type="nucleotide sequence ID" value="NZ_JAVDQT010000009.1"/>
</dbReference>
<evidence type="ECO:0000256" key="4">
    <source>
        <dbReference type="ARBA" id="ARBA00022777"/>
    </source>
</evidence>
<dbReference type="Pfam" id="PF17042">
    <property type="entry name" value="NBD_C"/>
    <property type="match status" value="1"/>
</dbReference>
<evidence type="ECO:0000256" key="9">
    <source>
        <dbReference type="ARBA" id="ARBA00037335"/>
    </source>
</evidence>
<sequence>MTVLGCIADDFTGATDIASLLARSGYRVRLHAGLPTGEPDGEGADFEVIALKCRTSPVSEAIKETSAAFDWLHRRGAKRFFWKYCSSFDSTAQGNIGPVAEMLMAKTGVRQTIYCPAFPDNGRRVFMGNLFLNETPLAESSMKDHPLTPMRDSNVMRLLAPQVAGAIGLISLPDIAMGAQAVRARLAALKEQGVAHIVIDAVSNDDLQKVAAACCDMELLTGGSALTLALPELYLQSGLLAENAEKRSSPSLGLKAIILAGSVSAMTNLQVAEYLKAGGPALKLDPLRLATDGYDYAVEWLASQDLTRAPIVYTTTEPERVKQIQVKLGVERAGQLVEVALAACALAARNLGVQRFVVAGGETSGAVTKALKVKEMDVGPEISPGVPWCFCLSDKTQIALTLKSGNFGAPTFFRDAFQRLESL</sequence>
<proteinExistence type="inferred from homology"/>
<keyword evidence="5" id="KW-0067">ATP-binding</keyword>
<dbReference type="SUPFAM" id="SSF142764">
    <property type="entry name" value="YgbK-like"/>
    <property type="match status" value="1"/>
</dbReference>
<dbReference type="InterPro" id="IPR042213">
    <property type="entry name" value="NBD_C_sf"/>
</dbReference>
<dbReference type="EC" id="2.7.1.217" evidence="10"/>
<dbReference type="InterPro" id="IPR050007">
    <property type="entry name" value="OtnK"/>
</dbReference>
<reference evidence="15 16" key="1">
    <citation type="submission" date="2023-07" db="EMBL/GenBank/DDBJ databases">
        <title>Sorghum-associated microbial communities from plants grown in Nebraska, USA.</title>
        <authorList>
            <person name="Schachtman D."/>
        </authorList>
    </citation>
    <scope>NUCLEOTIDE SEQUENCE [LARGE SCALE GENOMIC DNA]</scope>
    <source>
        <strain evidence="15 16">DS1730</strain>
    </source>
</reference>
<dbReference type="EMBL" id="JAVDQT010000009">
    <property type="protein sequence ID" value="MDR6434192.1"/>
    <property type="molecule type" value="Genomic_DNA"/>
</dbReference>
<dbReference type="NCBIfam" id="NF043035">
    <property type="entry name" value="OxoTetrKin"/>
    <property type="match status" value="1"/>
</dbReference>
<comment type="caution">
    <text evidence="15">The sequence shown here is derived from an EMBL/GenBank/DDBJ whole genome shotgun (WGS) entry which is preliminary data.</text>
</comment>
<comment type="catalytic activity">
    <reaction evidence="8">
        <text>3-dehydro-D-erythronate + ATP = 3-dehydro-4-O-phospho-D-erythronate + ADP + H(+)</text>
        <dbReference type="Rhea" id="RHEA:52556"/>
        <dbReference type="ChEBI" id="CHEBI:15378"/>
        <dbReference type="ChEBI" id="CHEBI:30616"/>
        <dbReference type="ChEBI" id="CHEBI:57958"/>
        <dbReference type="ChEBI" id="CHEBI:136593"/>
        <dbReference type="ChEBI" id="CHEBI:456216"/>
        <dbReference type="EC" id="2.7.1.217"/>
    </reaction>
</comment>
<evidence type="ECO:0000259" key="13">
    <source>
        <dbReference type="Pfam" id="PF07005"/>
    </source>
</evidence>
<keyword evidence="4" id="KW-0418">Kinase</keyword>
<keyword evidence="6" id="KW-0119">Carbohydrate metabolism</keyword>
<accession>A0ABU1MDS1</accession>
<evidence type="ECO:0000256" key="6">
    <source>
        <dbReference type="ARBA" id="ARBA00023277"/>
    </source>
</evidence>
<evidence type="ECO:0000256" key="12">
    <source>
        <dbReference type="ARBA" id="ARBA00041377"/>
    </source>
</evidence>
<evidence type="ECO:0000256" key="8">
    <source>
        <dbReference type="ARBA" id="ARBA00036346"/>
    </source>
</evidence>
<evidence type="ECO:0000256" key="7">
    <source>
        <dbReference type="ARBA" id="ARBA00035898"/>
    </source>
</evidence>
<comment type="similarity">
    <text evidence="1">Belongs to the four-carbon acid sugar kinase family.</text>
</comment>
<keyword evidence="2" id="KW-0808">Transferase</keyword>
<comment type="catalytic activity">
    <reaction evidence="7">
        <text>3-dehydro-L-erythronate + ATP = 3-dehydro-4-O-phospho-L-erythronate + ADP + H(+)</text>
        <dbReference type="Rhea" id="RHEA:52552"/>
        <dbReference type="ChEBI" id="CHEBI:15378"/>
        <dbReference type="ChEBI" id="CHEBI:30616"/>
        <dbReference type="ChEBI" id="CHEBI:136592"/>
        <dbReference type="ChEBI" id="CHEBI:136670"/>
        <dbReference type="ChEBI" id="CHEBI:456216"/>
        <dbReference type="EC" id="2.7.1.217"/>
    </reaction>
</comment>
<evidence type="ECO:0000256" key="5">
    <source>
        <dbReference type="ARBA" id="ARBA00022840"/>
    </source>
</evidence>
<dbReference type="Gene3D" id="3.40.980.20">
    <property type="entry name" value="Four-carbon acid sugar kinase, nucleotide binding domain"/>
    <property type="match status" value="1"/>
</dbReference>
<comment type="function">
    <text evidence="9">Catalyzes the ATP-dependent phosphorylation of 3-oxo-tetronate to 3-oxo-tetronate 4-phosphate.</text>
</comment>
<keyword evidence="3" id="KW-0547">Nucleotide-binding</keyword>
<evidence type="ECO:0000256" key="10">
    <source>
        <dbReference type="ARBA" id="ARBA00039095"/>
    </source>
</evidence>
<dbReference type="Proteomes" id="UP001184614">
    <property type="component" value="Unassembled WGS sequence"/>
</dbReference>
<dbReference type="Pfam" id="PF07005">
    <property type="entry name" value="SBD_N"/>
    <property type="match status" value="1"/>
</dbReference>
<organism evidence="15 16">
    <name type="scientific">Brucella pseudogrignonensis</name>
    <dbReference type="NCBI Taxonomy" id="419475"/>
    <lineage>
        <taxon>Bacteria</taxon>
        <taxon>Pseudomonadati</taxon>
        <taxon>Pseudomonadota</taxon>
        <taxon>Alphaproteobacteria</taxon>
        <taxon>Hyphomicrobiales</taxon>
        <taxon>Brucellaceae</taxon>
        <taxon>Brucella/Ochrobactrum group</taxon>
        <taxon>Brucella</taxon>
    </lineage>
</organism>
<dbReference type="InterPro" id="IPR031475">
    <property type="entry name" value="NBD_C"/>
</dbReference>
<evidence type="ECO:0000256" key="3">
    <source>
        <dbReference type="ARBA" id="ARBA00022741"/>
    </source>
</evidence>
<evidence type="ECO:0000313" key="16">
    <source>
        <dbReference type="Proteomes" id="UP001184614"/>
    </source>
</evidence>
<feature type="domain" description="Four-carbon acid sugar kinase N-terminal" evidence="13">
    <location>
        <begin position="4"/>
        <end position="230"/>
    </location>
</feature>
<evidence type="ECO:0000313" key="15">
    <source>
        <dbReference type="EMBL" id="MDR6434192.1"/>
    </source>
</evidence>
<dbReference type="InterPro" id="IPR037051">
    <property type="entry name" value="4-carb_acid_sugar_kinase_N_sf"/>
</dbReference>
<dbReference type="InterPro" id="IPR010737">
    <property type="entry name" value="4-carb_acid_sugar_kinase_N"/>
</dbReference>
<evidence type="ECO:0000256" key="2">
    <source>
        <dbReference type="ARBA" id="ARBA00022679"/>
    </source>
</evidence>
<evidence type="ECO:0000256" key="1">
    <source>
        <dbReference type="ARBA" id="ARBA00005715"/>
    </source>
</evidence>
<name>A0ABU1MDS1_9HYPH</name>
<keyword evidence="16" id="KW-1185">Reference proteome</keyword>
<evidence type="ECO:0000259" key="14">
    <source>
        <dbReference type="Pfam" id="PF17042"/>
    </source>
</evidence>